<feature type="region of interest" description="Disordered" evidence="1">
    <location>
        <begin position="213"/>
        <end position="233"/>
    </location>
</feature>
<accession>A0ABS8VZ82</accession>
<sequence>MLEAARNELQLEALVERYRGIADLEDLLTQIHGVNTELDKFRADMGEQIRTLEADYAEKCDAVKAEMEIVHKEKEDLRAGLSYSWMALQGTVFRSGSVQVTRSEPKAYNELYVARRSWKIFYGIWKIISKQPRYRTTRRCRSRPCYWVTMPGASERTMVAEGVVARGRLCGIRSKVSSVGMYVKEFSSLMLNVGNMTEEDKLHYFDLNENSQPSLRMEAGSGRRRKRPGCGTKVSREAREPSYVKKKFEAALRVEDYI</sequence>
<dbReference type="EMBL" id="JACEIK010006015">
    <property type="protein sequence ID" value="MCE2054911.1"/>
    <property type="molecule type" value="Genomic_DNA"/>
</dbReference>
<comment type="caution">
    <text evidence="2">The sequence shown here is derived from an EMBL/GenBank/DDBJ whole genome shotgun (WGS) entry which is preliminary data.</text>
</comment>
<proteinExistence type="predicted"/>
<evidence type="ECO:0000256" key="1">
    <source>
        <dbReference type="SAM" id="MobiDB-lite"/>
    </source>
</evidence>
<keyword evidence="3" id="KW-1185">Reference proteome</keyword>
<gene>
    <name evidence="2" type="ORF">HAX54_041630</name>
</gene>
<evidence type="ECO:0000313" key="2">
    <source>
        <dbReference type="EMBL" id="MCE2054911.1"/>
    </source>
</evidence>
<protein>
    <submittedName>
        <fullName evidence="2">Uncharacterized protein</fullName>
    </submittedName>
</protein>
<reference evidence="2 3" key="1">
    <citation type="journal article" date="2021" name="BMC Genomics">
        <title>Datura genome reveals duplications of psychoactive alkaloid biosynthetic genes and high mutation rate following tissue culture.</title>
        <authorList>
            <person name="Rajewski A."/>
            <person name="Carter-House D."/>
            <person name="Stajich J."/>
            <person name="Litt A."/>
        </authorList>
    </citation>
    <scope>NUCLEOTIDE SEQUENCE [LARGE SCALE GENOMIC DNA]</scope>
    <source>
        <strain evidence="2">AR-01</strain>
    </source>
</reference>
<organism evidence="2 3">
    <name type="scientific">Datura stramonium</name>
    <name type="common">Jimsonweed</name>
    <name type="synonym">Common thornapple</name>
    <dbReference type="NCBI Taxonomy" id="4076"/>
    <lineage>
        <taxon>Eukaryota</taxon>
        <taxon>Viridiplantae</taxon>
        <taxon>Streptophyta</taxon>
        <taxon>Embryophyta</taxon>
        <taxon>Tracheophyta</taxon>
        <taxon>Spermatophyta</taxon>
        <taxon>Magnoliopsida</taxon>
        <taxon>eudicotyledons</taxon>
        <taxon>Gunneridae</taxon>
        <taxon>Pentapetalae</taxon>
        <taxon>asterids</taxon>
        <taxon>lamiids</taxon>
        <taxon>Solanales</taxon>
        <taxon>Solanaceae</taxon>
        <taxon>Solanoideae</taxon>
        <taxon>Datureae</taxon>
        <taxon>Datura</taxon>
    </lineage>
</organism>
<dbReference type="Proteomes" id="UP000823775">
    <property type="component" value="Unassembled WGS sequence"/>
</dbReference>
<name>A0ABS8VZ82_DATST</name>
<evidence type="ECO:0000313" key="3">
    <source>
        <dbReference type="Proteomes" id="UP000823775"/>
    </source>
</evidence>